<dbReference type="EMBL" id="AJTX02000004">
    <property type="protein sequence ID" value="KKJ00569.1"/>
    <property type="molecule type" value="Genomic_DNA"/>
</dbReference>
<keyword evidence="1" id="KW-0347">Helicase</keyword>
<protein>
    <submittedName>
        <fullName evidence="1">Replication restart DNA helicase PriA</fullName>
    </submittedName>
</protein>
<proteinExistence type="predicted"/>
<evidence type="ECO:0000313" key="1">
    <source>
        <dbReference type="EMBL" id="KKJ00569.1"/>
    </source>
</evidence>
<keyword evidence="2" id="KW-1185">Reference proteome</keyword>
<comment type="caution">
    <text evidence="1">The sequence shown here is derived from an EMBL/GenBank/DDBJ whole genome shotgun (WGS) entry which is preliminary data.</text>
</comment>
<sequence length="59" mass="6597">MSTVQNIRCPNCGSPAERHRLEAHRLVRTQCGCCDYLMVTCANTGRVVEAYYAPGSLRH</sequence>
<evidence type="ECO:0000313" key="2">
    <source>
        <dbReference type="Proteomes" id="UP000034681"/>
    </source>
</evidence>
<organism evidence="1 2">
    <name type="scientific">Prochlorothrix hollandica PCC 9006 = CALU 1027</name>
    <dbReference type="NCBI Taxonomy" id="317619"/>
    <lineage>
        <taxon>Bacteria</taxon>
        <taxon>Bacillati</taxon>
        <taxon>Cyanobacteriota</taxon>
        <taxon>Cyanophyceae</taxon>
        <taxon>Prochlorotrichales</taxon>
        <taxon>Prochlorotrichaceae</taxon>
        <taxon>Prochlorothrix</taxon>
    </lineage>
</organism>
<accession>A0A0M2Q0T8</accession>
<dbReference type="OrthoDB" id="466817at2"/>
<name>A0A0M2Q0T8_PROHO</name>
<dbReference type="RefSeq" id="WP_026099313.1">
    <property type="nucleotide sequence ID" value="NZ_KB235933.1"/>
</dbReference>
<keyword evidence="1" id="KW-0378">Hydrolase</keyword>
<reference evidence="1" key="1">
    <citation type="submission" date="2012-04" db="EMBL/GenBank/DDBJ databases">
        <authorList>
            <person name="Borisov I.G."/>
            <person name="Ivanikova N.V."/>
            <person name="Pinevich A.V."/>
        </authorList>
    </citation>
    <scope>NUCLEOTIDE SEQUENCE</scope>
    <source>
        <strain evidence="1">CALU 1027</strain>
    </source>
</reference>
<keyword evidence="1" id="KW-0547">Nucleotide-binding</keyword>
<dbReference type="eggNOG" id="ENOG50332E9">
    <property type="taxonomic scope" value="Bacteria"/>
</dbReference>
<dbReference type="AlphaFoldDB" id="A0A0M2Q0T8"/>
<gene>
    <name evidence="1" type="ORF">PROH_10755</name>
</gene>
<dbReference type="Proteomes" id="UP000034681">
    <property type="component" value="Unassembled WGS sequence"/>
</dbReference>
<dbReference type="GO" id="GO:0004386">
    <property type="term" value="F:helicase activity"/>
    <property type="evidence" value="ECO:0007669"/>
    <property type="project" value="UniProtKB-KW"/>
</dbReference>
<keyword evidence="1" id="KW-0067">ATP-binding</keyword>